<keyword evidence="2" id="KW-0521">NADP</keyword>
<dbReference type="Gene3D" id="3.40.50.720">
    <property type="entry name" value="NAD(P)-binding Rossmann-like Domain"/>
    <property type="match status" value="1"/>
</dbReference>
<dbReference type="SUPFAM" id="SSF51556">
    <property type="entry name" value="Metallo-dependent hydrolases"/>
    <property type="match status" value="1"/>
</dbReference>
<accession>Q0U229</accession>
<proteinExistence type="inferred from homology"/>
<evidence type="ECO:0000313" key="6">
    <source>
        <dbReference type="EMBL" id="EAT78429.2"/>
    </source>
</evidence>
<dbReference type="InterPro" id="IPR002347">
    <property type="entry name" value="SDR_fam"/>
</dbReference>
<dbReference type="RefSeq" id="XP_001804391.1">
    <property type="nucleotide sequence ID" value="XM_001804339.1"/>
</dbReference>
<evidence type="ECO:0000256" key="3">
    <source>
        <dbReference type="ARBA" id="ARBA00023002"/>
    </source>
</evidence>
<dbReference type="eggNOG" id="KOG1200">
    <property type="taxonomic scope" value="Eukaryota"/>
</dbReference>
<evidence type="ECO:0000313" key="7">
    <source>
        <dbReference type="Proteomes" id="UP000001055"/>
    </source>
</evidence>
<dbReference type="GO" id="GO:0048038">
    <property type="term" value="F:quinone binding"/>
    <property type="evidence" value="ECO:0000318"/>
    <property type="project" value="GO_Central"/>
</dbReference>
<dbReference type="GeneID" id="5981314"/>
<dbReference type="GO" id="GO:0006633">
    <property type="term" value="P:fatty acid biosynthetic process"/>
    <property type="evidence" value="ECO:0000318"/>
    <property type="project" value="GO_Central"/>
</dbReference>
<dbReference type="AlphaFoldDB" id="Q0U229"/>
<name>Q0U229_PHANO</name>
<evidence type="ECO:0000256" key="4">
    <source>
        <dbReference type="ARBA" id="ARBA00023308"/>
    </source>
</evidence>
<comment type="similarity">
    <text evidence="1">Belongs to the short-chain dehydrogenases/reductases (SDR) family.</text>
</comment>
<dbReference type="Pfam" id="PF04909">
    <property type="entry name" value="Amidohydro_2"/>
    <property type="match status" value="1"/>
</dbReference>
<dbReference type="VEuPathDB" id="FungiDB:JI435_308900"/>
<protein>
    <recommendedName>
        <fullName evidence="5">Amidohydrolase-related domain-containing protein</fullName>
    </recommendedName>
</protein>
<dbReference type="FunFam" id="3.40.50.720:FF:000417">
    <property type="entry name" value="Glucose 1-dehydrogenase, putative"/>
    <property type="match status" value="1"/>
</dbReference>
<sequence length="581" mass="62591">MWRRPSVSAAAPQLLVGKSMAITGGVTGIGRAIAIGYLTQGANVAVNHFGDAKSSEQFKTLFEEASQSLGGKEEAQKRLIEVPGDVGNPDTGKKLIAAVVEKWGRLDVVVSNAGICEFREFLEITPDLWNQTLTTNLTGAYNTVHAAATQMSKQSPPGGSIIGISSISALVGGAQQAHYTPTKAGITSLMQSGACALGKYNIRCNALLPGTIKTQLNEKDLEDDTKRKYMEGRIPLGRTGVPADLAGPAIFLGNSHIHLWPSTSTTSSAHAWMKPGHFLAKRHGITDYLAVADDSVKGFVYVETDRYLPSSTPDFDTAGSDVKEKLSQWAHEPLSEVKFLKRIAEGKTEDGDGGDGAGRMKGCVLWAPFHLPAPVFSAYMHVLEGIAGPALLDGKIVGFRYLLQGKEAGEVGKIVGSEAWLANILSLDKGRGGKGWTFDVGVDINRDGEEGLVAVGEMIKEVRRRGGGTWVDALKAFKLDQNVYMKLSGALNEFDATPNTTGEIVKALEPYLDVVFECFPGRVMFGSDWPVCNVGGPKGEKGNWGFWRDVVEKVMNERGTSEEDREGIWWRNGSRAYGVEI</sequence>
<dbReference type="HOGENOM" id="CLU_469370_0_0_1"/>
<gene>
    <name evidence="6" type="ORF">SNOG_14192</name>
</gene>
<dbReference type="PRINTS" id="PR00080">
    <property type="entry name" value="SDRFAMILY"/>
</dbReference>
<keyword evidence="3" id="KW-0560">Oxidoreductase</keyword>
<feature type="domain" description="Amidohydrolase-related" evidence="5">
    <location>
        <begin position="467"/>
        <end position="578"/>
    </location>
</feature>
<dbReference type="PANTHER" id="PTHR42760">
    <property type="entry name" value="SHORT-CHAIN DEHYDROGENASES/REDUCTASES FAMILY MEMBER"/>
    <property type="match status" value="1"/>
</dbReference>
<evidence type="ECO:0000259" key="5">
    <source>
        <dbReference type="Pfam" id="PF04909"/>
    </source>
</evidence>
<dbReference type="InterPro" id="IPR006680">
    <property type="entry name" value="Amidohydro-rel"/>
</dbReference>
<dbReference type="InParanoid" id="Q0U229"/>
<dbReference type="PANTHER" id="PTHR42760:SF83">
    <property type="entry name" value="(3R)-3-HYDROXYACYL-COA DEHYDROGENASE"/>
    <property type="match status" value="1"/>
</dbReference>
<dbReference type="PRINTS" id="PR00081">
    <property type="entry name" value="GDHRDH"/>
</dbReference>
<dbReference type="GO" id="GO:0019301">
    <property type="term" value="P:rhamnose catabolic process"/>
    <property type="evidence" value="ECO:0007669"/>
    <property type="project" value="UniProtKB-ARBA"/>
</dbReference>
<dbReference type="Pfam" id="PF13561">
    <property type="entry name" value="adh_short_C2"/>
    <property type="match status" value="1"/>
</dbReference>
<organism evidence="6 7">
    <name type="scientific">Phaeosphaeria nodorum (strain SN15 / ATCC MYA-4574 / FGSC 10173)</name>
    <name type="common">Glume blotch fungus</name>
    <name type="synonym">Parastagonospora nodorum</name>
    <dbReference type="NCBI Taxonomy" id="321614"/>
    <lineage>
        <taxon>Eukaryota</taxon>
        <taxon>Fungi</taxon>
        <taxon>Dikarya</taxon>
        <taxon>Ascomycota</taxon>
        <taxon>Pezizomycotina</taxon>
        <taxon>Dothideomycetes</taxon>
        <taxon>Pleosporomycetidae</taxon>
        <taxon>Pleosporales</taxon>
        <taxon>Pleosporineae</taxon>
        <taxon>Phaeosphaeriaceae</taxon>
        <taxon>Parastagonospora</taxon>
    </lineage>
</organism>
<dbReference type="SUPFAM" id="SSF51735">
    <property type="entry name" value="NAD(P)-binding Rossmann-fold domains"/>
    <property type="match status" value="1"/>
</dbReference>
<dbReference type="InterPro" id="IPR036291">
    <property type="entry name" value="NAD(P)-bd_dom_sf"/>
</dbReference>
<dbReference type="GO" id="GO:0016787">
    <property type="term" value="F:hydrolase activity"/>
    <property type="evidence" value="ECO:0007669"/>
    <property type="project" value="InterPro"/>
</dbReference>
<dbReference type="FunFam" id="3.20.20.140:FF:000332">
    <property type="entry name" value="L-rhamnono-gamma-lactonase"/>
    <property type="match status" value="1"/>
</dbReference>
<dbReference type="EMBL" id="CH445354">
    <property type="protein sequence ID" value="EAT78429.2"/>
    <property type="molecule type" value="Genomic_DNA"/>
</dbReference>
<dbReference type="KEGG" id="pno:SNOG_14192"/>
<dbReference type="STRING" id="321614.Q0U229"/>
<dbReference type="CDD" id="cd05233">
    <property type="entry name" value="SDR_c"/>
    <property type="match status" value="1"/>
</dbReference>
<dbReference type="InterPro" id="IPR032466">
    <property type="entry name" value="Metal_Hydrolase"/>
</dbReference>
<dbReference type="Proteomes" id="UP000001055">
    <property type="component" value="Unassembled WGS sequence"/>
</dbReference>
<dbReference type="GO" id="GO:0016616">
    <property type="term" value="F:oxidoreductase activity, acting on the CH-OH group of donors, NAD or NADP as acceptor"/>
    <property type="evidence" value="ECO:0000318"/>
    <property type="project" value="GO_Central"/>
</dbReference>
<reference evidence="7" key="1">
    <citation type="journal article" date="2007" name="Plant Cell">
        <title>Dothideomycete-plant interactions illuminated by genome sequencing and EST analysis of the wheat pathogen Stagonospora nodorum.</title>
        <authorList>
            <person name="Hane J.K."/>
            <person name="Lowe R.G."/>
            <person name="Solomon P.S."/>
            <person name="Tan K.C."/>
            <person name="Schoch C.L."/>
            <person name="Spatafora J.W."/>
            <person name="Crous P.W."/>
            <person name="Kodira C."/>
            <person name="Birren B.W."/>
            <person name="Galagan J.E."/>
            <person name="Torriani S.F."/>
            <person name="McDonald B.A."/>
            <person name="Oliver R.P."/>
        </authorList>
    </citation>
    <scope>NUCLEOTIDE SEQUENCE [LARGE SCALE GENOMIC DNA]</scope>
    <source>
        <strain evidence="7">SN15 / ATCC MYA-4574 / FGSC 10173</strain>
    </source>
</reference>
<keyword evidence="4" id="KW-0684">Rhamnose metabolism</keyword>
<dbReference type="Gene3D" id="3.20.20.140">
    <property type="entry name" value="Metal-dependent hydrolases"/>
    <property type="match status" value="1"/>
</dbReference>
<evidence type="ECO:0000256" key="1">
    <source>
        <dbReference type="ARBA" id="ARBA00006484"/>
    </source>
</evidence>
<evidence type="ECO:0000256" key="2">
    <source>
        <dbReference type="ARBA" id="ARBA00022857"/>
    </source>
</evidence>